<keyword evidence="2" id="KW-1185">Reference proteome</keyword>
<gene>
    <name evidence="3" type="primary">LOC34621308</name>
</gene>
<dbReference type="AlphaFoldDB" id="A0A6P6S346"/>
<feature type="region of interest" description="Disordered" evidence="1">
    <location>
        <begin position="1"/>
        <end position="38"/>
    </location>
</feature>
<dbReference type="RefSeq" id="XP_026194234.1">
    <property type="nucleotide sequence ID" value="XM_026338449.1"/>
</dbReference>
<protein>
    <submittedName>
        <fullName evidence="3">Uncharacterized protein LOC34621308</fullName>
    </submittedName>
</protein>
<evidence type="ECO:0000313" key="2">
    <source>
        <dbReference type="Proteomes" id="UP000515125"/>
    </source>
</evidence>
<evidence type="ECO:0000313" key="3">
    <source>
        <dbReference type="RefSeq" id="XP_026194234.1"/>
    </source>
</evidence>
<reference evidence="3" key="1">
    <citation type="submission" date="2025-08" db="UniProtKB">
        <authorList>
            <consortium name="RefSeq"/>
        </authorList>
    </citation>
    <scope>IDENTIFICATION</scope>
</reference>
<accession>A0A6P6S346</accession>
<sequence length="354" mass="38208">MGAVCGKQKSVTEPKTRQAAVEVSDAPVGPNSNQPPPIAASAVCPNTARDKGKVDKVEEFVTGEGDGVYLMLVTENNTTSLVQQYAHSRPQVPEGDLLLLQIKPPVYVEIKESRFAVQNGKRTLKVGLSLAMGNPDGQKKVCEAVLECLRLTCAYSAYIHCYAAMEKAPFSVLLVVCERHEPACIKDGPDGSKYVTASAEGTQEEKVDAQGTAEVVVSEKVEDPANPKAEEAKHLADRAGDSTKDQETENSPTASKGEKGLTIFEDVNPVVTETTAPKLLKQVQVLRHMAEGRSPNFSLLRYMLVVPLSKPDAENVLKDGTVVDDGGMDALQKSVEKLRTPHPIGRLRSKCIYP</sequence>
<feature type="region of interest" description="Disordered" evidence="1">
    <location>
        <begin position="219"/>
        <end position="261"/>
    </location>
</feature>
<organism evidence="2 3">
    <name type="scientific">Cyclospora cayetanensis</name>
    <dbReference type="NCBI Taxonomy" id="88456"/>
    <lineage>
        <taxon>Eukaryota</taxon>
        <taxon>Sar</taxon>
        <taxon>Alveolata</taxon>
        <taxon>Apicomplexa</taxon>
        <taxon>Conoidasida</taxon>
        <taxon>Coccidia</taxon>
        <taxon>Eucoccidiorida</taxon>
        <taxon>Eimeriorina</taxon>
        <taxon>Eimeriidae</taxon>
        <taxon>Cyclospora</taxon>
    </lineage>
</organism>
<dbReference type="Proteomes" id="UP000515125">
    <property type="component" value="Unplaced"/>
</dbReference>
<evidence type="ECO:0000256" key="1">
    <source>
        <dbReference type="SAM" id="MobiDB-lite"/>
    </source>
</evidence>
<proteinExistence type="predicted"/>
<dbReference type="OrthoDB" id="330560at2759"/>
<feature type="compositionally biased region" description="Basic and acidic residues" evidence="1">
    <location>
        <begin position="219"/>
        <end position="247"/>
    </location>
</feature>
<dbReference type="GeneID" id="34621308"/>
<name>A0A6P6S346_9EIME</name>